<dbReference type="Pfam" id="PF13763">
    <property type="entry name" value="DUF4167"/>
    <property type="match status" value="1"/>
</dbReference>
<keyword evidence="4" id="KW-1185">Reference proteome</keyword>
<feature type="compositionally biased region" description="Basic and acidic residues" evidence="1">
    <location>
        <begin position="130"/>
        <end position="163"/>
    </location>
</feature>
<accession>A0ABT8YFP1</accession>
<feature type="compositionally biased region" description="Basic and acidic residues" evidence="1">
    <location>
        <begin position="218"/>
        <end position="234"/>
    </location>
</feature>
<sequence length="278" mass="31728">MINNRQNGRRRGRGGQQARNGQPGSQDRGNRIDNRARGNAAQLLEKYKSLARDAQMQGDRVNTEYYLQFADHYFRVLSESRSRFDEPRPTPARRDDFRDEFGQDADDEQEGQNGFEANGQNQNGWDGEDERPRQQDERPRQQQDERPRQQQAPRRYERQDRAEQPVQSAEFVQADEGQPRVDAQPRSDNQPRGERRPRRERPNGEAQRAPNGGNAYVARDESANEVSERIEIDRLPAGFSTTPAPVAADGEAGGEEAPRVRRPRAPRKPKGETATIDA</sequence>
<reference evidence="3" key="1">
    <citation type="submission" date="2023-07" db="EMBL/GenBank/DDBJ databases">
        <authorList>
            <person name="Kim M."/>
        </authorList>
    </citation>
    <scope>NUCLEOTIDE SEQUENCE</scope>
    <source>
        <strain evidence="3">BIUV-7</strain>
    </source>
</reference>
<comment type="caution">
    <text evidence="3">The sequence shown here is derived from an EMBL/GenBank/DDBJ whole genome shotgun (WGS) entry which is preliminary data.</text>
</comment>
<dbReference type="Proteomes" id="UP001169764">
    <property type="component" value="Unassembled WGS sequence"/>
</dbReference>
<name>A0ABT8YFP1_9SPHN</name>
<evidence type="ECO:0000313" key="3">
    <source>
        <dbReference type="EMBL" id="MDO6416535.1"/>
    </source>
</evidence>
<organism evidence="3 4">
    <name type="scientific">Sphingomonas natans</name>
    <dbReference type="NCBI Taxonomy" id="3063330"/>
    <lineage>
        <taxon>Bacteria</taxon>
        <taxon>Pseudomonadati</taxon>
        <taxon>Pseudomonadota</taxon>
        <taxon>Alphaproteobacteria</taxon>
        <taxon>Sphingomonadales</taxon>
        <taxon>Sphingomonadaceae</taxon>
        <taxon>Sphingomonas</taxon>
    </lineage>
</organism>
<feature type="region of interest" description="Disordered" evidence="1">
    <location>
        <begin position="1"/>
        <end position="35"/>
    </location>
</feature>
<feature type="compositionally biased region" description="Basic and acidic residues" evidence="1">
    <location>
        <begin position="81"/>
        <end position="101"/>
    </location>
</feature>
<gene>
    <name evidence="3" type="ORF">Q4F19_19285</name>
</gene>
<dbReference type="InterPro" id="IPR025430">
    <property type="entry name" value="DUF4167"/>
</dbReference>
<protein>
    <submittedName>
        <fullName evidence="3">DUF4167 domain-containing protein</fullName>
    </submittedName>
</protein>
<dbReference type="RefSeq" id="WP_303546184.1">
    <property type="nucleotide sequence ID" value="NZ_JAUOTP010000011.1"/>
</dbReference>
<dbReference type="EMBL" id="JAUOTP010000011">
    <property type="protein sequence ID" value="MDO6416535.1"/>
    <property type="molecule type" value="Genomic_DNA"/>
</dbReference>
<proteinExistence type="predicted"/>
<evidence type="ECO:0000256" key="1">
    <source>
        <dbReference type="SAM" id="MobiDB-lite"/>
    </source>
</evidence>
<feature type="domain" description="DUF4167" evidence="2">
    <location>
        <begin position="9"/>
        <end position="82"/>
    </location>
</feature>
<feature type="region of interest" description="Disordered" evidence="1">
    <location>
        <begin position="81"/>
        <end position="278"/>
    </location>
</feature>
<evidence type="ECO:0000259" key="2">
    <source>
        <dbReference type="Pfam" id="PF13763"/>
    </source>
</evidence>
<evidence type="ECO:0000313" key="4">
    <source>
        <dbReference type="Proteomes" id="UP001169764"/>
    </source>
</evidence>
<feature type="compositionally biased region" description="Basic and acidic residues" evidence="1">
    <location>
        <begin position="177"/>
        <end position="194"/>
    </location>
</feature>